<organism evidence="2 3">
    <name type="scientific">Phlyctema vagabunda</name>
    <dbReference type="NCBI Taxonomy" id="108571"/>
    <lineage>
        <taxon>Eukaryota</taxon>
        <taxon>Fungi</taxon>
        <taxon>Dikarya</taxon>
        <taxon>Ascomycota</taxon>
        <taxon>Pezizomycotina</taxon>
        <taxon>Leotiomycetes</taxon>
        <taxon>Helotiales</taxon>
        <taxon>Dermateaceae</taxon>
        <taxon>Phlyctema</taxon>
    </lineage>
</organism>
<evidence type="ECO:0000313" key="3">
    <source>
        <dbReference type="Proteomes" id="UP001629113"/>
    </source>
</evidence>
<feature type="region of interest" description="Disordered" evidence="1">
    <location>
        <begin position="266"/>
        <end position="295"/>
    </location>
</feature>
<feature type="compositionally biased region" description="Basic and acidic residues" evidence="1">
    <location>
        <begin position="374"/>
        <end position="383"/>
    </location>
</feature>
<dbReference type="Proteomes" id="UP001629113">
    <property type="component" value="Unassembled WGS sequence"/>
</dbReference>
<gene>
    <name evidence="2" type="ORF">PVAG01_09431</name>
</gene>
<feature type="region of interest" description="Disordered" evidence="1">
    <location>
        <begin position="341"/>
        <end position="412"/>
    </location>
</feature>
<protein>
    <submittedName>
        <fullName evidence="2">Uncharacterized protein</fullName>
    </submittedName>
</protein>
<comment type="caution">
    <text evidence="2">The sequence shown here is derived from an EMBL/GenBank/DDBJ whole genome shotgun (WGS) entry which is preliminary data.</text>
</comment>
<feature type="region of interest" description="Disordered" evidence="1">
    <location>
        <begin position="1"/>
        <end position="28"/>
    </location>
</feature>
<accession>A0ABR4P7D1</accession>
<evidence type="ECO:0000313" key="2">
    <source>
        <dbReference type="EMBL" id="KAL3419209.1"/>
    </source>
</evidence>
<sequence length="412" mass="45781">MDEMDMDVGELDVISESPELSPLEHEDAGYESDKSSLFSYSSVEIIVDRRAKSKRKSSRGINAGPAVATLSSSDASDYYIKSPKRPSRDLTIADAQQILDKLVESRPEVWQTIQESPQFRSKSGLNFPSGDPLSVIHIREVLAIVFKKHFLEEYESFNSFLRVARQGLRSPVAAHTPSQQAMNFERQQTRRTSFDLPIVADAQLPVEDAHGMEAAGILNGLDNMTLMQDSSKGARRDAEVEIQELCESMIRSATEAEKQTIVHGYDRADPGVNSSENNHYTSGNQGIPRGGRGFANLSGRHRFPDMTADDGEGDFEQLGRYWNEALVQYFRPLAEQAYRGEADKRREEAATTKAAAPRDEGPGKRRHSMAFSHSTDEVVEGNKKQNRSLFLEIPTPGGSSKAAWDRSSLGHK</sequence>
<dbReference type="EMBL" id="JBFCZG010000008">
    <property type="protein sequence ID" value="KAL3419209.1"/>
    <property type="molecule type" value="Genomic_DNA"/>
</dbReference>
<proteinExistence type="predicted"/>
<reference evidence="2 3" key="1">
    <citation type="submission" date="2024-06" db="EMBL/GenBank/DDBJ databases">
        <title>Complete genome of Phlyctema vagabunda strain 19-DSS-EL-015.</title>
        <authorList>
            <person name="Fiorenzani C."/>
        </authorList>
    </citation>
    <scope>NUCLEOTIDE SEQUENCE [LARGE SCALE GENOMIC DNA]</scope>
    <source>
        <strain evidence="2 3">19-DSS-EL-015</strain>
    </source>
</reference>
<feature type="compositionally biased region" description="Basic and acidic residues" evidence="1">
    <location>
        <begin position="341"/>
        <end position="363"/>
    </location>
</feature>
<evidence type="ECO:0000256" key="1">
    <source>
        <dbReference type="SAM" id="MobiDB-lite"/>
    </source>
</evidence>
<feature type="compositionally biased region" description="Acidic residues" evidence="1">
    <location>
        <begin position="1"/>
        <end position="10"/>
    </location>
</feature>
<feature type="compositionally biased region" description="Polar residues" evidence="1">
    <location>
        <begin position="272"/>
        <end position="285"/>
    </location>
</feature>
<keyword evidence="3" id="KW-1185">Reference proteome</keyword>
<name>A0ABR4P7D1_9HELO</name>